<feature type="region of interest" description="Disordered" evidence="11">
    <location>
        <begin position="2057"/>
        <end position="2083"/>
    </location>
</feature>
<feature type="repeat" description="ANK" evidence="10">
    <location>
        <begin position="749"/>
        <end position="781"/>
    </location>
</feature>
<feature type="compositionally biased region" description="Polar residues" evidence="11">
    <location>
        <begin position="2007"/>
        <end position="2016"/>
    </location>
</feature>
<evidence type="ECO:0000256" key="4">
    <source>
        <dbReference type="ARBA" id="ARBA00022737"/>
    </source>
</evidence>
<dbReference type="InterPro" id="IPR002110">
    <property type="entry name" value="Ankyrin_rpt"/>
</dbReference>
<keyword evidence="9" id="KW-0407">Ion channel</keyword>
<keyword evidence="14" id="KW-1185">Reference proteome</keyword>
<keyword evidence="5 12" id="KW-1133">Transmembrane helix</keyword>
<feature type="repeat" description="ANK" evidence="10">
    <location>
        <begin position="1040"/>
        <end position="1062"/>
    </location>
</feature>
<feature type="transmembrane region" description="Helical" evidence="12">
    <location>
        <begin position="1718"/>
        <end position="1737"/>
    </location>
</feature>
<feature type="repeat" description="ANK" evidence="10">
    <location>
        <begin position="940"/>
        <end position="972"/>
    </location>
</feature>
<protein>
    <submittedName>
        <fullName evidence="15">ANK_REP_REGION domain-containing protein</fullName>
    </submittedName>
</protein>
<accession>A0A183BNJ7</accession>
<dbReference type="Gene3D" id="1.25.40.20">
    <property type="entry name" value="Ankyrin repeat-containing domain"/>
    <property type="match status" value="9"/>
</dbReference>
<reference evidence="15" key="3">
    <citation type="submission" date="2016-06" db="UniProtKB">
        <authorList>
            <consortium name="WormBaseParasite"/>
        </authorList>
    </citation>
    <scope>IDENTIFICATION</scope>
</reference>
<dbReference type="Pfam" id="PF12796">
    <property type="entry name" value="Ank_2"/>
    <property type="match status" value="9"/>
</dbReference>
<organism evidence="14 15">
    <name type="scientific">Globodera pallida</name>
    <name type="common">Potato cyst nematode worm</name>
    <name type="synonym">Heterodera pallida</name>
    <dbReference type="NCBI Taxonomy" id="36090"/>
    <lineage>
        <taxon>Eukaryota</taxon>
        <taxon>Metazoa</taxon>
        <taxon>Ecdysozoa</taxon>
        <taxon>Nematoda</taxon>
        <taxon>Chromadorea</taxon>
        <taxon>Rhabditida</taxon>
        <taxon>Tylenchina</taxon>
        <taxon>Tylenchomorpha</taxon>
        <taxon>Tylenchoidea</taxon>
        <taxon>Heteroderidae</taxon>
        <taxon>Heteroderinae</taxon>
        <taxon>Globodera</taxon>
    </lineage>
</organism>
<keyword evidence="2" id="KW-0813">Transport</keyword>
<evidence type="ECO:0000256" key="6">
    <source>
        <dbReference type="ARBA" id="ARBA00023043"/>
    </source>
</evidence>
<dbReference type="InterPro" id="IPR002153">
    <property type="entry name" value="TRPC_channel"/>
</dbReference>
<evidence type="ECO:0000256" key="7">
    <source>
        <dbReference type="ARBA" id="ARBA00023065"/>
    </source>
</evidence>
<feature type="repeat" description="ANK" evidence="10">
    <location>
        <begin position="973"/>
        <end position="995"/>
    </location>
</feature>
<evidence type="ECO:0000313" key="15">
    <source>
        <dbReference type="WBParaSite" id="GPLIN_000218300"/>
    </source>
</evidence>
<feature type="transmembrane region" description="Helical" evidence="12">
    <location>
        <begin position="1749"/>
        <end position="1775"/>
    </location>
</feature>
<feature type="transmembrane region" description="Helical" evidence="12">
    <location>
        <begin position="1795"/>
        <end position="1822"/>
    </location>
</feature>
<feature type="repeat" description="ANK" evidence="10">
    <location>
        <begin position="1007"/>
        <end position="1039"/>
    </location>
</feature>
<dbReference type="PRINTS" id="PR01415">
    <property type="entry name" value="ANKYRIN"/>
</dbReference>
<feature type="transmembrane region" description="Helical" evidence="12">
    <location>
        <begin position="1834"/>
        <end position="1853"/>
    </location>
</feature>
<feature type="repeat" description="ANK" evidence="10">
    <location>
        <begin position="479"/>
        <end position="511"/>
    </location>
</feature>
<feature type="region of interest" description="Disordered" evidence="11">
    <location>
        <begin position="285"/>
        <end position="322"/>
    </location>
</feature>
<feature type="repeat" description="ANK" evidence="10">
    <location>
        <begin position="546"/>
        <end position="578"/>
    </location>
</feature>
<dbReference type="PANTHER" id="PTHR24198">
    <property type="entry name" value="ANKYRIN REPEAT AND PROTEIN KINASE DOMAIN-CONTAINING PROTEIN"/>
    <property type="match status" value="1"/>
</dbReference>
<keyword evidence="7" id="KW-0406">Ion transport</keyword>
<evidence type="ECO:0000256" key="11">
    <source>
        <dbReference type="SAM" id="MobiDB-lite"/>
    </source>
</evidence>
<sequence length="2083" mass="226422">MEADEQLPFPNGNGGTESVANRSSSQRHSAGGGGGILARALGHTRDSSLDDGSGGAEDSTAAPAAVVVVPSSSAVAQQQQANDTATISSIDKIVAASDTALRVTVPTAIVTSPQNATRRMLSPEELEVRMRGGILGTALCQYNADGHFKNDPKKRRISVVDSSDDDYRYGILGKSLRQFNNGQLGDHQQRQFDTETSSSSGEGPPNASGRRVLATSIVPKRKRLGFHPSGDGANLPPATAGINSAVGIDSRRRSIQVAEELRRAAIEGGGGGGSGRVDTAEQAGRLESADGGGGGGAVADDGGGGVEGGTLQARGGPGGGLTVADQEELAALELLSKGGDQGALLLLMTKQGNWEGVQQLLASGSQLDMTSSDTQGYTPLLLAVRAGFVDIVEMMLERGADLYAATKDRLTAAHICARWANEEMMQKLLALKIDISRTAGPLGRLPIHMCCERTSARALPIAQLLLHAAPGARMQADKRGALPLHVALRVCNLLMVQLLLQRDGDKQIRVQDIDGNTAMHLCKNNDFLRAITDHGGTECVNVQNAFGRTPLHEVAKLGDDKMLKIMWKLNANANIMDKEEKTPLHVAAERGHTQVVETLIDKFGSSIRARTFDGSTLLHIASAAGHADTALAFLKRGVPLYMPNKSGALSLHAAAAAGYNDVVKMLIARGTKVDITTRDNYTALTVAVRSGQASVVETLLGFGADVHVKGGQIGETALHVAAGLPCGSIECAQMLLKSGAQPNVQRGQDGCTPLHIAAAVGNRAICRLLLVEGADAHLKSKNGETALHLASKQCHFAIVQLLLEHLIKDSDSNRVRNYVNALTEDGQTCLHYASQIAPEQIHFKDEDAKIVSLLIDNGGDPELQGLINLETAMHMCARSGNESILSAMVNKIGPGAVQIVQNKKSKNGWSPLLEACARGHVGVSRILLQHHARIDVFDDAGRTALHLASANGHIELTKLLLKYKAFVNSKAKNGEAPLHLAAQYGHARVVNMLVQEHGASLEAITLDNQTALHFAAKYGQLVVAQTLLALGANPNARDDKGQTPLHLAAENDFPDVVKLFLKMKQNNHAVLTAVDHSGFTCAHIAAMKGSLAVVKELMMIDKAMVIHAKTKSLEATTLHMAAGGGHAKIVKILLENGANPEDENANGMTPLSLAAWNGHSGILPCFDRKYWRRCSKKTGLNAFHIAAYKGHSDFINEMIKCVPASVRSEPPMFNHLVMKEFATEELMMIDKAMVIHAKTKSLDATTLHMAAGGGHAKIVKILLENGANPEDENANGMTPLSLAAWNGHSGILPCFDRKYWRRCSKKTGLNAFHIAAYKGHSDFINEMIKCVPASVRSEPPMFNHLVMKEFATEYGFTPLHLAAQAGHDTLVRMLLNQGVQVDAATTTMNVIALHLAAQQGHIAVVGMLLSRSTQQQHAKDWRGRTPLHLASVNGKKDMVSLLIAQGSNINVMDQNGWTGMHFATKAGHIDVVKLFVMSSADAQAETKDGKVPLCFAAANNHIGCLRFLLKQKHDTHQLMEDRKFIFDLMVCGKGNDNQPLQEFILHSPAPIDTAVKLSSLYREMSEKEKERAKDLSNVAIFAENLAVELLGISATKYNAALLLKAKDHRGRPLLDVLIENEQKEVVSYASVQRYLTEIWTGRVDWSFGKTVAFAFFVLVCPPAWFYFSLPLDSRIGRAPIIKFVCHIVSHVYFTILLTIVVLNITHKIYEMTSVVPNWVEWLLLLWLSGNLVSELSNVGGGSGLGVVKILILVLAAIAIAVHILAFLLPAIYLTHLDNDEKLHFARTMLYLKNQLLAFALLFAFVEFLDFLTVHHLFGPWAIIIRDLMYDLTRFLVILMLFVAGFTLHVTSIFQPAYQPVDEDSAELMRLASPSQTLEMLFFSLFGLVEPDSMPPLHLVPDFAKIVLKFLFGIYMMVTLIVLINLLIAMMSDTYQRIQAQSDKEWKFGRAILIRQMNKRSATPSPINMLTKCYIVLKVAWRNKLHFCTQKAQQDLRYEENIDAFSMDGQQGRQSPTFKAAGESEALNSDEARKKREMHLDKIIDWKEIVDIYYQMSGKRNPSGASEEETTPLLLSEQLKDKLD</sequence>
<feature type="domain" description="Ion transport" evidence="13">
    <location>
        <begin position="1692"/>
        <end position="1941"/>
    </location>
</feature>
<evidence type="ECO:0000259" key="13">
    <source>
        <dbReference type="Pfam" id="PF00520"/>
    </source>
</evidence>
<dbReference type="PRINTS" id="PR01097">
    <property type="entry name" value="TRNSRECEPTRP"/>
</dbReference>
<feature type="repeat" description="ANK" evidence="10">
    <location>
        <begin position="1455"/>
        <end position="1487"/>
    </location>
</feature>
<feature type="repeat" description="ANK" evidence="10">
    <location>
        <begin position="679"/>
        <end position="711"/>
    </location>
</feature>
<dbReference type="WBParaSite" id="GPLIN_000218300">
    <property type="protein sequence ID" value="GPLIN_000218300"/>
    <property type="gene ID" value="GPLIN_000218300"/>
</dbReference>
<keyword evidence="4" id="KW-0677">Repeat</keyword>
<feature type="repeat" description="ANK" evidence="10">
    <location>
        <begin position="1422"/>
        <end position="1454"/>
    </location>
</feature>
<dbReference type="GO" id="GO:0005262">
    <property type="term" value="F:calcium channel activity"/>
    <property type="evidence" value="ECO:0007669"/>
    <property type="project" value="InterPro"/>
</dbReference>
<feature type="repeat" description="ANK" evidence="10">
    <location>
        <begin position="579"/>
        <end position="602"/>
    </location>
</feature>
<feature type="transmembrane region" description="Helical" evidence="12">
    <location>
        <begin position="1905"/>
        <end position="1927"/>
    </location>
</feature>
<feature type="region of interest" description="Disordered" evidence="11">
    <location>
        <begin position="2007"/>
        <end position="2029"/>
    </location>
</feature>
<feature type="repeat" description="ANK" evidence="10">
    <location>
        <begin position="782"/>
        <end position="805"/>
    </location>
</feature>
<dbReference type="PROSITE" id="PS50088">
    <property type="entry name" value="ANK_REPEAT"/>
    <property type="match status" value="19"/>
</dbReference>
<name>A0A183BNJ7_GLOPA</name>
<evidence type="ECO:0000256" key="3">
    <source>
        <dbReference type="ARBA" id="ARBA00022692"/>
    </source>
</evidence>
<dbReference type="InterPro" id="IPR036770">
    <property type="entry name" value="Ankyrin_rpt-contain_sf"/>
</dbReference>
<feature type="repeat" description="ANK" evidence="10">
    <location>
        <begin position="375"/>
        <end position="407"/>
    </location>
</feature>
<feature type="compositionally biased region" description="Polar residues" evidence="11">
    <location>
        <begin position="16"/>
        <end position="28"/>
    </location>
</feature>
<keyword evidence="3 12" id="KW-0812">Transmembrane</keyword>
<feature type="compositionally biased region" description="Gly residues" evidence="11">
    <location>
        <begin position="290"/>
        <end position="308"/>
    </location>
</feature>
<dbReference type="PROSITE" id="PS50297">
    <property type="entry name" value="ANK_REP_REGION"/>
    <property type="match status" value="17"/>
</dbReference>
<evidence type="ECO:0000256" key="8">
    <source>
        <dbReference type="ARBA" id="ARBA00023136"/>
    </source>
</evidence>
<dbReference type="Pfam" id="PF00520">
    <property type="entry name" value="Ion_trans"/>
    <property type="match status" value="1"/>
</dbReference>
<feature type="transmembrane region" description="Helical" evidence="12">
    <location>
        <begin position="1683"/>
        <end position="1706"/>
    </location>
</feature>
<keyword evidence="8 12" id="KW-0472">Membrane</keyword>
<feature type="repeat" description="ANK" evidence="10">
    <location>
        <begin position="1354"/>
        <end position="1386"/>
    </location>
</feature>
<feature type="region of interest" description="Disordered" evidence="11">
    <location>
        <begin position="181"/>
        <end position="212"/>
    </location>
</feature>
<feature type="repeat" description="ANK" evidence="10">
    <location>
        <begin position="646"/>
        <end position="678"/>
    </location>
</feature>
<proteinExistence type="predicted"/>
<dbReference type="PANTHER" id="PTHR24198:SF165">
    <property type="entry name" value="ANKYRIN REPEAT-CONTAINING PROTEIN-RELATED"/>
    <property type="match status" value="1"/>
</dbReference>
<evidence type="ECO:0000313" key="14">
    <source>
        <dbReference type="Proteomes" id="UP000050741"/>
    </source>
</evidence>
<feature type="repeat" description="ANK" evidence="10">
    <location>
        <begin position="613"/>
        <end position="645"/>
    </location>
</feature>
<dbReference type="SUPFAM" id="SSF48403">
    <property type="entry name" value="Ankyrin repeat"/>
    <property type="match status" value="4"/>
</dbReference>
<evidence type="ECO:0000256" key="12">
    <source>
        <dbReference type="SAM" id="Phobius"/>
    </source>
</evidence>
<evidence type="ECO:0000256" key="2">
    <source>
        <dbReference type="ARBA" id="ARBA00022448"/>
    </source>
</evidence>
<evidence type="ECO:0000256" key="5">
    <source>
        <dbReference type="ARBA" id="ARBA00022989"/>
    </source>
</evidence>
<reference evidence="14" key="1">
    <citation type="submission" date="2013-12" db="EMBL/GenBank/DDBJ databases">
        <authorList>
            <person name="Aslett M."/>
        </authorList>
    </citation>
    <scope>NUCLEOTIDE SEQUENCE [LARGE SCALE GENOMIC DNA]</scope>
    <source>
        <strain evidence="14">Lindley</strain>
    </source>
</reference>
<feature type="transmembrane region" description="Helical" evidence="12">
    <location>
        <begin position="1651"/>
        <end position="1671"/>
    </location>
</feature>
<evidence type="ECO:0000256" key="9">
    <source>
        <dbReference type="ARBA" id="ARBA00023303"/>
    </source>
</evidence>
<reference evidence="14" key="2">
    <citation type="submission" date="2014-05" db="EMBL/GenBank/DDBJ databases">
        <title>The genome and life-stage specific transcriptomes of Globodera pallida elucidate key aspects of plant parasitism by a cyst nematode.</title>
        <authorList>
            <person name="Cotton J.A."/>
            <person name="Lilley C.J."/>
            <person name="Jones L.M."/>
            <person name="Kikuchi T."/>
            <person name="Reid A.J."/>
            <person name="Thorpe P."/>
            <person name="Tsai I.J."/>
            <person name="Beasley H."/>
            <person name="Blok V."/>
            <person name="Cock P.J.A."/>
            <person name="Van den Akker S.E."/>
            <person name="Holroyd N."/>
            <person name="Hunt M."/>
            <person name="Mantelin S."/>
            <person name="Naghra H."/>
            <person name="Pain A."/>
            <person name="Palomares-Rius J.E."/>
            <person name="Zarowiecki M."/>
            <person name="Berriman M."/>
            <person name="Jones J.T."/>
            <person name="Urwin P.E."/>
        </authorList>
    </citation>
    <scope>NUCLEOTIDE SEQUENCE [LARGE SCALE GENOMIC DNA]</scope>
    <source>
        <strain evidence="14">Lindley</strain>
    </source>
</reference>
<evidence type="ECO:0000256" key="10">
    <source>
        <dbReference type="PROSITE-ProRule" id="PRU00023"/>
    </source>
</evidence>
<feature type="repeat" description="ANK" evidence="10">
    <location>
        <begin position="1113"/>
        <end position="1145"/>
    </location>
</feature>
<dbReference type="InterPro" id="IPR005821">
    <property type="entry name" value="Ion_trans_dom"/>
</dbReference>
<comment type="subcellular location">
    <subcellularLocation>
        <location evidence="1">Membrane</location>
        <topology evidence="1">Multi-pass membrane protein</topology>
    </subcellularLocation>
</comment>
<dbReference type="Proteomes" id="UP000050741">
    <property type="component" value="Unassembled WGS sequence"/>
</dbReference>
<feature type="repeat" description="ANK" evidence="10">
    <location>
        <begin position="1242"/>
        <end position="1274"/>
    </location>
</feature>
<dbReference type="Pfam" id="PF13637">
    <property type="entry name" value="Ank_4"/>
    <property type="match status" value="1"/>
</dbReference>
<dbReference type="SMART" id="SM00248">
    <property type="entry name" value="ANK"/>
    <property type="match status" value="32"/>
</dbReference>
<feature type="repeat" description="ANK" evidence="10">
    <location>
        <begin position="907"/>
        <end position="939"/>
    </location>
</feature>
<evidence type="ECO:0000256" key="1">
    <source>
        <dbReference type="ARBA" id="ARBA00004141"/>
    </source>
</evidence>
<keyword evidence="6 10" id="KW-0040">ANK repeat</keyword>
<feature type="region of interest" description="Disordered" evidence="11">
    <location>
        <begin position="1"/>
        <end position="58"/>
    </location>
</feature>
<dbReference type="GO" id="GO:0016020">
    <property type="term" value="C:membrane"/>
    <property type="evidence" value="ECO:0007669"/>
    <property type="project" value="InterPro"/>
</dbReference>